<dbReference type="InterPro" id="IPR004864">
    <property type="entry name" value="LEA_2"/>
</dbReference>
<name>A0A1J6HUW7_NICAT</name>
<evidence type="ECO:0000256" key="1">
    <source>
        <dbReference type="ARBA" id="ARBA00004167"/>
    </source>
</evidence>
<feature type="transmembrane region" description="Helical" evidence="5">
    <location>
        <begin position="12"/>
        <end position="40"/>
    </location>
</feature>
<keyword evidence="4 5" id="KW-0472">Membrane</keyword>
<dbReference type="GO" id="GO:0005886">
    <property type="term" value="C:plasma membrane"/>
    <property type="evidence" value="ECO:0007669"/>
    <property type="project" value="TreeGrafter"/>
</dbReference>
<comment type="caution">
    <text evidence="7">The sequence shown here is derived from an EMBL/GenBank/DDBJ whole genome shotgun (WGS) entry which is preliminary data.</text>
</comment>
<dbReference type="AlphaFoldDB" id="A0A1J6HUW7"/>
<dbReference type="KEGG" id="nau:109236227"/>
<keyword evidence="3 5" id="KW-1133">Transmembrane helix</keyword>
<evidence type="ECO:0000256" key="5">
    <source>
        <dbReference type="SAM" id="Phobius"/>
    </source>
</evidence>
<accession>A0A1J6HUW7</accession>
<comment type="subcellular location">
    <subcellularLocation>
        <location evidence="1">Membrane</location>
        <topology evidence="1">Single-pass membrane protein</topology>
    </subcellularLocation>
</comment>
<reference evidence="7" key="1">
    <citation type="submission" date="2016-11" db="EMBL/GenBank/DDBJ databases">
        <title>The genome of Nicotiana attenuata.</title>
        <authorList>
            <person name="Xu S."/>
            <person name="Brockmoeller T."/>
            <person name="Gaquerel E."/>
            <person name="Navarro A."/>
            <person name="Kuhl H."/>
            <person name="Gase K."/>
            <person name="Ling Z."/>
            <person name="Zhou W."/>
            <person name="Kreitzer C."/>
            <person name="Stanke M."/>
            <person name="Tang H."/>
            <person name="Lyons E."/>
            <person name="Pandey P."/>
            <person name="Pandey S.P."/>
            <person name="Timmermann B."/>
            <person name="Baldwin I.T."/>
        </authorList>
    </citation>
    <scope>NUCLEOTIDE SEQUENCE [LARGE SCALE GENOMIC DNA]</scope>
    <source>
        <strain evidence="7">UT</strain>
    </source>
</reference>
<evidence type="ECO:0000259" key="6">
    <source>
        <dbReference type="Pfam" id="PF03168"/>
    </source>
</evidence>
<keyword evidence="2 5" id="KW-0812">Transmembrane</keyword>
<protein>
    <submittedName>
        <fullName evidence="7">Ndr1hin1-like protein 3</fullName>
    </submittedName>
</protein>
<gene>
    <name evidence="7" type="primary">NHL3_3</name>
    <name evidence="7" type="ORF">A4A49_24264</name>
</gene>
<dbReference type="InterPro" id="IPR044839">
    <property type="entry name" value="NDR1-like"/>
</dbReference>
<dbReference type="GO" id="GO:0009506">
    <property type="term" value="C:plasmodesma"/>
    <property type="evidence" value="ECO:0007669"/>
    <property type="project" value="TreeGrafter"/>
</dbReference>
<feature type="domain" description="Late embryogenesis abundant protein LEA-2 subgroup" evidence="6">
    <location>
        <begin position="74"/>
        <end position="120"/>
    </location>
</feature>
<sequence>MGRCCCCNCLFSCVFACICQILCAIIIILGVIILALWLIFRPNKVYFHIADASLTKFDFSPTTNTLDYDLSLSVDIRNSNKKIGVYFDHIEAKTTYHRQKFANTNLESFYQDPKNTTILNPVLKGQSSVYLGDSEKSDYNDEKKSGMYRIFTVLYMRIRLKSGWITSGKFKLAAGCELKVPMKSNVGSSGTFERTNCVIIPWARH</sequence>
<dbReference type="GO" id="GO:0098542">
    <property type="term" value="P:defense response to other organism"/>
    <property type="evidence" value="ECO:0007669"/>
    <property type="project" value="InterPro"/>
</dbReference>
<evidence type="ECO:0000313" key="7">
    <source>
        <dbReference type="EMBL" id="OIS96217.1"/>
    </source>
</evidence>
<evidence type="ECO:0000256" key="2">
    <source>
        <dbReference type="ARBA" id="ARBA00022692"/>
    </source>
</evidence>
<keyword evidence="8" id="KW-1185">Reference proteome</keyword>
<dbReference type="OMA" id="HPTKCHV"/>
<dbReference type="Proteomes" id="UP000187609">
    <property type="component" value="Unassembled WGS sequence"/>
</dbReference>
<dbReference type="PANTHER" id="PTHR31415:SF90">
    <property type="entry name" value="NDR1_HIN1-LIKE PROTEIN 3-LIKE"/>
    <property type="match status" value="1"/>
</dbReference>
<proteinExistence type="predicted"/>
<dbReference type="STRING" id="49451.A0A1J6HUW7"/>
<dbReference type="Gramene" id="OIS96217">
    <property type="protein sequence ID" value="OIS96217"/>
    <property type="gene ID" value="A4A49_24264"/>
</dbReference>
<evidence type="ECO:0000256" key="4">
    <source>
        <dbReference type="ARBA" id="ARBA00023136"/>
    </source>
</evidence>
<dbReference type="Pfam" id="PF03168">
    <property type="entry name" value="LEA_2"/>
    <property type="match status" value="1"/>
</dbReference>
<evidence type="ECO:0000256" key="3">
    <source>
        <dbReference type="ARBA" id="ARBA00022989"/>
    </source>
</evidence>
<dbReference type="GeneID" id="109236227"/>
<dbReference type="EMBL" id="MJEQ01037194">
    <property type="protein sequence ID" value="OIS96217.1"/>
    <property type="molecule type" value="Genomic_DNA"/>
</dbReference>
<evidence type="ECO:0000313" key="8">
    <source>
        <dbReference type="Proteomes" id="UP000187609"/>
    </source>
</evidence>
<dbReference type="PANTHER" id="PTHR31415">
    <property type="entry name" value="OS05G0367900 PROTEIN"/>
    <property type="match status" value="1"/>
</dbReference>
<organism evidence="7 8">
    <name type="scientific">Nicotiana attenuata</name>
    <name type="common">Coyote tobacco</name>
    <dbReference type="NCBI Taxonomy" id="49451"/>
    <lineage>
        <taxon>Eukaryota</taxon>
        <taxon>Viridiplantae</taxon>
        <taxon>Streptophyta</taxon>
        <taxon>Embryophyta</taxon>
        <taxon>Tracheophyta</taxon>
        <taxon>Spermatophyta</taxon>
        <taxon>Magnoliopsida</taxon>
        <taxon>eudicotyledons</taxon>
        <taxon>Gunneridae</taxon>
        <taxon>Pentapetalae</taxon>
        <taxon>asterids</taxon>
        <taxon>lamiids</taxon>
        <taxon>Solanales</taxon>
        <taxon>Solanaceae</taxon>
        <taxon>Nicotianoideae</taxon>
        <taxon>Nicotianeae</taxon>
        <taxon>Nicotiana</taxon>
    </lineage>
</organism>
<dbReference type="OrthoDB" id="1889094at2759"/>